<accession>A0ABS5C266</accession>
<feature type="transmembrane region" description="Helical" evidence="8">
    <location>
        <begin position="103"/>
        <end position="122"/>
    </location>
</feature>
<reference evidence="9 10" key="1">
    <citation type="submission" date="2021-04" db="EMBL/GenBank/DDBJ databases">
        <authorList>
            <person name="Ivanova A."/>
        </authorList>
    </citation>
    <scope>NUCLEOTIDE SEQUENCE [LARGE SCALE GENOMIC DNA]</scope>
    <source>
        <strain evidence="9 10">G18</strain>
    </source>
</reference>
<feature type="transmembrane region" description="Helical" evidence="8">
    <location>
        <begin position="219"/>
        <end position="238"/>
    </location>
</feature>
<keyword evidence="4 8" id="KW-0812">Transmembrane</keyword>
<keyword evidence="7 8" id="KW-0472">Membrane</keyword>
<feature type="transmembrane region" description="Helical" evidence="8">
    <location>
        <begin position="7"/>
        <end position="30"/>
    </location>
</feature>
<dbReference type="InterPro" id="IPR026392">
    <property type="entry name" value="Exo/Archaeosortase_dom"/>
</dbReference>
<evidence type="ECO:0000256" key="7">
    <source>
        <dbReference type="ARBA" id="ARBA00023136"/>
    </source>
</evidence>
<feature type="transmembrane region" description="Helical" evidence="8">
    <location>
        <begin position="129"/>
        <end position="147"/>
    </location>
</feature>
<protein>
    <submittedName>
        <fullName evidence="9">Exosortase/archaeosortase family protein</fullName>
    </submittedName>
</protein>
<comment type="caution">
    <text evidence="9">The sequence shown here is derived from an EMBL/GenBank/DDBJ whole genome shotgun (WGS) entry which is preliminary data.</text>
</comment>
<dbReference type="InterPro" id="IPR013426">
    <property type="entry name" value="EpsH-like"/>
</dbReference>
<keyword evidence="10" id="KW-1185">Reference proteome</keyword>
<feature type="transmembrane region" description="Helical" evidence="8">
    <location>
        <begin position="46"/>
        <end position="64"/>
    </location>
</feature>
<feature type="transmembrane region" description="Helical" evidence="8">
    <location>
        <begin position="193"/>
        <end position="212"/>
    </location>
</feature>
<evidence type="ECO:0000256" key="4">
    <source>
        <dbReference type="ARBA" id="ARBA00022692"/>
    </source>
</evidence>
<evidence type="ECO:0000256" key="6">
    <source>
        <dbReference type="ARBA" id="ARBA00022989"/>
    </source>
</evidence>
<feature type="transmembrane region" description="Helical" evidence="8">
    <location>
        <begin position="76"/>
        <end position="97"/>
    </location>
</feature>
<evidence type="ECO:0000256" key="2">
    <source>
        <dbReference type="ARBA" id="ARBA00022475"/>
    </source>
</evidence>
<organism evidence="9 10">
    <name type="scientific">Gemmata palustris</name>
    <dbReference type="NCBI Taxonomy" id="2822762"/>
    <lineage>
        <taxon>Bacteria</taxon>
        <taxon>Pseudomonadati</taxon>
        <taxon>Planctomycetota</taxon>
        <taxon>Planctomycetia</taxon>
        <taxon>Gemmatales</taxon>
        <taxon>Gemmataceae</taxon>
        <taxon>Gemmata</taxon>
    </lineage>
</organism>
<evidence type="ECO:0000256" key="5">
    <source>
        <dbReference type="ARBA" id="ARBA00022801"/>
    </source>
</evidence>
<feature type="transmembrane region" description="Helical" evidence="8">
    <location>
        <begin position="258"/>
        <end position="278"/>
    </location>
</feature>
<dbReference type="InterPro" id="IPR019127">
    <property type="entry name" value="Exosortase"/>
</dbReference>
<keyword evidence="6 8" id="KW-1133">Transmembrane helix</keyword>
<dbReference type="RefSeq" id="WP_210661086.1">
    <property type="nucleotide sequence ID" value="NZ_JAGKQQ010000001.1"/>
</dbReference>
<evidence type="ECO:0000256" key="1">
    <source>
        <dbReference type="ARBA" id="ARBA00004651"/>
    </source>
</evidence>
<dbReference type="NCBIfam" id="TIGR04178">
    <property type="entry name" value="exo_archaeo"/>
    <property type="match status" value="1"/>
</dbReference>
<proteinExistence type="predicted"/>
<comment type="subcellular location">
    <subcellularLocation>
        <location evidence="1">Cell membrane</location>
        <topology evidence="1">Multi-pass membrane protein</topology>
    </subcellularLocation>
</comment>
<dbReference type="NCBIfam" id="TIGR02602">
    <property type="entry name" value="8TM_EpsH"/>
    <property type="match status" value="1"/>
</dbReference>
<keyword evidence="5" id="KW-0378">Hydrolase</keyword>
<dbReference type="EMBL" id="JAGKQQ010000001">
    <property type="protein sequence ID" value="MBP3960070.1"/>
    <property type="molecule type" value="Genomic_DNA"/>
</dbReference>
<dbReference type="Pfam" id="PF09721">
    <property type="entry name" value="Exosortase_EpsH"/>
    <property type="match status" value="1"/>
</dbReference>
<dbReference type="Proteomes" id="UP000676565">
    <property type="component" value="Unassembled WGS sequence"/>
</dbReference>
<evidence type="ECO:0000256" key="8">
    <source>
        <dbReference type="SAM" id="Phobius"/>
    </source>
</evidence>
<evidence type="ECO:0000256" key="3">
    <source>
        <dbReference type="ARBA" id="ARBA00022670"/>
    </source>
</evidence>
<name>A0ABS5C266_9BACT</name>
<sequence length="301" mass="31746">MALFEKLRFFGTSTGLLIVAAAATAAWAYYPTGRALVRLWHSDPNYSQGFLVPILALGLLWYRAWERPPGTAPAPWWGLSLLAGAVGLRTAGAYFFVTPFDHLSLLASLVAICLLFGGPAWLNRAWPALALLVFMFPIPSSVGGTSLTDALQSIATRASTFALQTFGVVAAREGNLILLKTTELGVVEACSGLRMLTVFCALALVAAALVPAGWVRKAILVVSAVPLAIACNVIRITTAGVASESLGTETGYFIFHDLAGWLMVPLAFLLLGAEVFVLSKLFRPVPSAPAWAPGSSAVAAV</sequence>
<gene>
    <name evidence="9" type="ORF">J8F10_32995</name>
</gene>
<evidence type="ECO:0000313" key="10">
    <source>
        <dbReference type="Proteomes" id="UP000676565"/>
    </source>
</evidence>
<keyword evidence="2" id="KW-1003">Cell membrane</keyword>
<evidence type="ECO:0000313" key="9">
    <source>
        <dbReference type="EMBL" id="MBP3960070.1"/>
    </source>
</evidence>
<keyword evidence="3" id="KW-0645">Protease</keyword>